<feature type="domain" description="Methyltransferase FkbM" evidence="1">
    <location>
        <begin position="71"/>
        <end position="192"/>
    </location>
</feature>
<proteinExistence type="predicted"/>
<dbReference type="PANTHER" id="PTHR34203:SF15">
    <property type="entry name" value="SLL1173 PROTEIN"/>
    <property type="match status" value="1"/>
</dbReference>
<comment type="caution">
    <text evidence="2">The sequence shown here is derived from an EMBL/GenBank/DDBJ whole genome shotgun (WGS) entry which is preliminary data.</text>
</comment>
<gene>
    <name evidence="2" type="ORF">VQ03_12795</name>
</gene>
<dbReference type="Proteomes" id="UP000036449">
    <property type="component" value="Unassembled WGS sequence"/>
</dbReference>
<evidence type="ECO:0000313" key="3">
    <source>
        <dbReference type="Proteomes" id="UP000036449"/>
    </source>
</evidence>
<reference evidence="2 3" key="1">
    <citation type="submission" date="2015-03" db="EMBL/GenBank/DDBJ databases">
        <title>Genome sequencing of Methylobacterium tarhaniae DSM 25844.</title>
        <authorList>
            <person name="Chaudhry V."/>
            <person name="Patil P.B."/>
        </authorList>
    </citation>
    <scope>NUCLEOTIDE SEQUENCE [LARGE SCALE GENOMIC DNA]</scope>
    <source>
        <strain evidence="2 3">DSM 25844</strain>
    </source>
</reference>
<dbReference type="Gene3D" id="3.40.50.150">
    <property type="entry name" value="Vaccinia Virus protein VP39"/>
    <property type="match status" value="1"/>
</dbReference>
<keyword evidence="3" id="KW-1185">Reference proteome</keyword>
<dbReference type="InterPro" id="IPR052514">
    <property type="entry name" value="SAM-dependent_MTase"/>
</dbReference>
<name>A0A0J6T670_9HYPH</name>
<dbReference type="OrthoDB" id="7846612at2"/>
<dbReference type="Pfam" id="PF05050">
    <property type="entry name" value="Methyltransf_21"/>
    <property type="match status" value="1"/>
</dbReference>
<sequence>MAPTFFSKWHFDPSWAGTDIFYAPKGAQSHPNHHCKVIFLASKPFIKSFKNAIDIGCRDGEYTRYLQSCFKHVYGFDPRRRDAFNYNVDLRRATHFNCALGDVAGTITMYGGTHDPRNAAGTTVPCLTLDSFGLEDISYVKVDVEGFEEKVLKGGQKTIFRDRPVIVIEQNEATLAGADMFGAKIWLEQNGYKHVATCPRGCNFIMAPVS</sequence>
<dbReference type="NCBIfam" id="TIGR01444">
    <property type="entry name" value="fkbM_fam"/>
    <property type="match status" value="1"/>
</dbReference>
<dbReference type="SUPFAM" id="SSF53335">
    <property type="entry name" value="S-adenosyl-L-methionine-dependent methyltransferases"/>
    <property type="match status" value="1"/>
</dbReference>
<dbReference type="InterPro" id="IPR006342">
    <property type="entry name" value="FkbM_mtfrase"/>
</dbReference>
<accession>A0A0J6T670</accession>
<organism evidence="2 3">
    <name type="scientific">Methylobacterium tarhaniae</name>
    <dbReference type="NCBI Taxonomy" id="1187852"/>
    <lineage>
        <taxon>Bacteria</taxon>
        <taxon>Pseudomonadati</taxon>
        <taxon>Pseudomonadota</taxon>
        <taxon>Alphaproteobacteria</taxon>
        <taxon>Hyphomicrobiales</taxon>
        <taxon>Methylobacteriaceae</taxon>
        <taxon>Methylobacterium</taxon>
    </lineage>
</organism>
<dbReference type="InterPro" id="IPR029063">
    <property type="entry name" value="SAM-dependent_MTases_sf"/>
</dbReference>
<evidence type="ECO:0000259" key="1">
    <source>
        <dbReference type="Pfam" id="PF05050"/>
    </source>
</evidence>
<dbReference type="PATRIC" id="fig|1187852.3.peg.6555"/>
<protein>
    <recommendedName>
        <fullName evidence="1">Methyltransferase FkbM domain-containing protein</fullName>
    </recommendedName>
</protein>
<dbReference type="EMBL" id="LABZ01000081">
    <property type="protein sequence ID" value="KMO41469.1"/>
    <property type="molecule type" value="Genomic_DNA"/>
</dbReference>
<evidence type="ECO:0000313" key="2">
    <source>
        <dbReference type="EMBL" id="KMO41469.1"/>
    </source>
</evidence>
<dbReference type="PANTHER" id="PTHR34203">
    <property type="entry name" value="METHYLTRANSFERASE, FKBM FAMILY PROTEIN"/>
    <property type="match status" value="1"/>
</dbReference>
<dbReference type="AlphaFoldDB" id="A0A0J6T670"/>